<keyword evidence="3" id="KW-0175">Coiled coil</keyword>
<evidence type="ECO:0000256" key="2">
    <source>
        <dbReference type="ARBA" id="ARBA00022729"/>
    </source>
</evidence>
<evidence type="ECO:0000313" key="5">
    <source>
        <dbReference type="Proteomes" id="UP000285517"/>
    </source>
</evidence>
<evidence type="ECO:0000256" key="1">
    <source>
        <dbReference type="ARBA" id="ARBA00009091"/>
    </source>
</evidence>
<dbReference type="Gene3D" id="3.30.910.20">
    <property type="entry name" value="Skp domain"/>
    <property type="match status" value="1"/>
</dbReference>
<dbReference type="InterPro" id="IPR005632">
    <property type="entry name" value="Chaperone_Skp"/>
</dbReference>
<dbReference type="Pfam" id="PF03938">
    <property type="entry name" value="OmpH"/>
    <property type="match status" value="1"/>
</dbReference>
<gene>
    <name evidence="4" type="ORF">EI546_05060</name>
</gene>
<feature type="coiled-coil region" evidence="3">
    <location>
        <begin position="80"/>
        <end position="107"/>
    </location>
</feature>
<dbReference type="PANTHER" id="PTHR35089">
    <property type="entry name" value="CHAPERONE PROTEIN SKP"/>
    <property type="match status" value="1"/>
</dbReference>
<proteinExistence type="inferred from homology"/>
<comment type="similarity">
    <text evidence="1">Belongs to the Skp family.</text>
</comment>
<dbReference type="RefSeq" id="WP_128249526.1">
    <property type="nucleotide sequence ID" value="NZ_CP034951.1"/>
</dbReference>
<dbReference type="EMBL" id="CP034951">
    <property type="protein sequence ID" value="QAA81135.1"/>
    <property type="molecule type" value="Genomic_DNA"/>
</dbReference>
<dbReference type="OrthoDB" id="1493480at2"/>
<dbReference type="SMART" id="SM00935">
    <property type="entry name" value="OmpH"/>
    <property type="match status" value="1"/>
</dbReference>
<dbReference type="InterPro" id="IPR024930">
    <property type="entry name" value="Skp_dom_sf"/>
</dbReference>
<dbReference type="PANTHER" id="PTHR35089:SF1">
    <property type="entry name" value="CHAPERONE PROTEIN SKP"/>
    <property type="match status" value="1"/>
</dbReference>
<evidence type="ECO:0000313" key="4">
    <source>
        <dbReference type="EMBL" id="QAA81135.1"/>
    </source>
</evidence>
<dbReference type="KEGG" id="aev:EI546_05060"/>
<keyword evidence="5" id="KW-1185">Reference proteome</keyword>
<reference evidence="4 5" key="1">
    <citation type="submission" date="2019-01" db="EMBL/GenBank/DDBJ databases">
        <title>Complete genome sequencing of Aequorivita sp. H23M31.</title>
        <authorList>
            <person name="Bae J.-W."/>
        </authorList>
    </citation>
    <scope>NUCLEOTIDE SEQUENCE [LARGE SCALE GENOMIC DNA]</scope>
    <source>
        <strain evidence="4 5">H23M31</strain>
    </source>
</reference>
<protein>
    <submittedName>
        <fullName evidence="4">OmpH family outer membrane protein</fullName>
    </submittedName>
</protein>
<dbReference type="GO" id="GO:0005829">
    <property type="term" value="C:cytosol"/>
    <property type="evidence" value="ECO:0007669"/>
    <property type="project" value="TreeGrafter"/>
</dbReference>
<dbReference type="SUPFAM" id="SSF111384">
    <property type="entry name" value="OmpH-like"/>
    <property type="match status" value="1"/>
</dbReference>
<dbReference type="GO" id="GO:0050821">
    <property type="term" value="P:protein stabilization"/>
    <property type="evidence" value="ECO:0007669"/>
    <property type="project" value="TreeGrafter"/>
</dbReference>
<sequence length="171" mass="19244">MNFLKIAVLFIGISTFAQGKVGVIDIDYILANMPEMTNAQEQLSTYGAQLDSDLNKKIDEYKTLADAYQAGEAEFTIAQKKDKKTDLINLENDIQKFQQNGKALMEIKQQEVLQPLYKKIGDALEKVAKAQAYTQVVQTNADIVYLDPNYDLTDSIIKEMGITIKPVEEEK</sequence>
<accession>A0A410G1L5</accession>
<dbReference type="AlphaFoldDB" id="A0A410G1L5"/>
<name>A0A410G1L5_9FLAO</name>
<evidence type="ECO:0000256" key="3">
    <source>
        <dbReference type="SAM" id="Coils"/>
    </source>
</evidence>
<dbReference type="GO" id="GO:0051082">
    <property type="term" value="F:unfolded protein binding"/>
    <property type="evidence" value="ECO:0007669"/>
    <property type="project" value="InterPro"/>
</dbReference>
<dbReference type="Proteomes" id="UP000285517">
    <property type="component" value="Chromosome"/>
</dbReference>
<organism evidence="4 5">
    <name type="scientific">Aequorivita ciconiae</name>
    <dbReference type="NCBI Taxonomy" id="2494375"/>
    <lineage>
        <taxon>Bacteria</taxon>
        <taxon>Pseudomonadati</taxon>
        <taxon>Bacteroidota</taxon>
        <taxon>Flavobacteriia</taxon>
        <taxon>Flavobacteriales</taxon>
        <taxon>Flavobacteriaceae</taxon>
        <taxon>Aequorivita</taxon>
    </lineage>
</organism>
<keyword evidence="2" id="KW-0732">Signal</keyword>